<name>A0A371G937_MUCPR</name>
<proteinExistence type="predicted"/>
<protein>
    <submittedName>
        <fullName evidence="1">Uncharacterized protein</fullName>
    </submittedName>
</protein>
<organism evidence="1 2">
    <name type="scientific">Mucuna pruriens</name>
    <name type="common">Velvet bean</name>
    <name type="synonym">Dolichos pruriens</name>
    <dbReference type="NCBI Taxonomy" id="157652"/>
    <lineage>
        <taxon>Eukaryota</taxon>
        <taxon>Viridiplantae</taxon>
        <taxon>Streptophyta</taxon>
        <taxon>Embryophyta</taxon>
        <taxon>Tracheophyta</taxon>
        <taxon>Spermatophyta</taxon>
        <taxon>Magnoliopsida</taxon>
        <taxon>eudicotyledons</taxon>
        <taxon>Gunneridae</taxon>
        <taxon>Pentapetalae</taxon>
        <taxon>rosids</taxon>
        <taxon>fabids</taxon>
        <taxon>Fabales</taxon>
        <taxon>Fabaceae</taxon>
        <taxon>Papilionoideae</taxon>
        <taxon>50 kb inversion clade</taxon>
        <taxon>NPAAA clade</taxon>
        <taxon>indigoferoid/millettioid clade</taxon>
        <taxon>Phaseoleae</taxon>
        <taxon>Mucuna</taxon>
    </lineage>
</organism>
<reference evidence="1" key="1">
    <citation type="submission" date="2018-05" db="EMBL/GenBank/DDBJ databases">
        <title>Draft genome of Mucuna pruriens seed.</title>
        <authorList>
            <person name="Nnadi N.E."/>
            <person name="Vos R."/>
            <person name="Hasami M.H."/>
            <person name="Devisetty U.K."/>
            <person name="Aguiy J.C."/>
        </authorList>
    </citation>
    <scope>NUCLEOTIDE SEQUENCE [LARGE SCALE GENOMIC DNA]</scope>
    <source>
        <strain evidence="1">JCA_2017</strain>
    </source>
</reference>
<evidence type="ECO:0000313" key="2">
    <source>
        <dbReference type="Proteomes" id="UP000257109"/>
    </source>
</evidence>
<evidence type="ECO:0000313" key="1">
    <source>
        <dbReference type="EMBL" id="RDX87064.1"/>
    </source>
</evidence>
<keyword evidence="2" id="KW-1185">Reference proteome</keyword>
<dbReference type="OrthoDB" id="1429661at2759"/>
<comment type="caution">
    <text evidence="1">The sequence shown here is derived from an EMBL/GenBank/DDBJ whole genome shotgun (WGS) entry which is preliminary data.</text>
</comment>
<accession>A0A371G937</accession>
<feature type="non-terminal residue" evidence="1">
    <location>
        <position position="1"/>
    </location>
</feature>
<dbReference type="Proteomes" id="UP000257109">
    <property type="component" value="Unassembled WGS sequence"/>
</dbReference>
<dbReference type="AlphaFoldDB" id="A0A371G937"/>
<gene>
    <name evidence="1" type="ORF">CR513_31521</name>
</gene>
<dbReference type="EMBL" id="QJKJ01006343">
    <property type="protein sequence ID" value="RDX87064.1"/>
    <property type="molecule type" value="Genomic_DNA"/>
</dbReference>
<sequence length="204" mass="23441">MAYDKAGQERKLQLQELEELCLEAYENSRIYKEKVKQFHDSRILRKEFKVGQKVLLFNSWLKLIAGKLHSKWDGLFVVTNIPPYGTVEVRDEANNRTFKVNGHQLKPYYEGPNLSSNGGKVEFIELTEPVIPEDTLEDILESLIFYIVFGNDTNRGGQDKPTKDMGQTSRESLRGTLTRAMLKKLEAENGLAKLDEQLSPIWMC</sequence>